<organism evidence="1 2">
    <name type="scientific">Schizopora paradoxa</name>
    <dbReference type="NCBI Taxonomy" id="27342"/>
    <lineage>
        <taxon>Eukaryota</taxon>
        <taxon>Fungi</taxon>
        <taxon>Dikarya</taxon>
        <taxon>Basidiomycota</taxon>
        <taxon>Agaricomycotina</taxon>
        <taxon>Agaricomycetes</taxon>
        <taxon>Hymenochaetales</taxon>
        <taxon>Schizoporaceae</taxon>
        <taxon>Schizopora</taxon>
    </lineage>
</organism>
<sequence length="189" mass="21174">MKSRRGKSYLVLSYDYSSPTASPTKEKGCGRMSASLRVVSHSGLLRFAPLRRHCMGSRRLETMRGHHTAHVPSPPPPRYAGWWTSALLPHLHWARWRHLIPPSTSSRFCEPSVPPTTASTSDSPAVSMHQCTGHYSATACILGSHSTYLEMSRNFSMVMKNNEERDLTLRIMLPAGTSRSVRSDINFVH</sequence>
<evidence type="ECO:0000313" key="2">
    <source>
        <dbReference type="Proteomes" id="UP000053477"/>
    </source>
</evidence>
<dbReference type="EMBL" id="KQ086000">
    <property type="protein sequence ID" value="KLO11435.1"/>
    <property type="molecule type" value="Genomic_DNA"/>
</dbReference>
<reference evidence="1 2" key="1">
    <citation type="submission" date="2015-04" db="EMBL/GenBank/DDBJ databases">
        <title>Complete genome sequence of Schizopora paradoxa KUC8140, a cosmopolitan wood degrader in East Asia.</title>
        <authorList>
            <consortium name="DOE Joint Genome Institute"/>
            <person name="Min B."/>
            <person name="Park H."/>
            <person name="Jang Y."/>
            <person name="Kim J.-J."/>
            <person name="Kim K.H."/>
            <person name="Pangilinan J."/>
            <person name="Lipzen A."/>
            <person name="Riley R."/>
            <person name="Grigoriev I.V."/>
            <person name="Spatafora J.W."/>
            <person name="Choi I.-G."/>
        </authorList>
    </citation>
    <scope>NUCLEOTIDE SEQUENCE [LARGE SCALE GENOMIC DNA]</scope>
    <source>
        <strain evidence="1 2">KUC8140</strain>
    </source>
</reference>
<proteinExistence type="predicted"/>
<dbReference type="AlphaFoldDB" id="A0A0H2RHQ7"/>
<gene>
    <name evidence="1" type="ORF">SCHPADRAFT_472383</name>
</gene>
<keyword evidence="2" id="KW-1185">Reference proteome</keyword>
<dbReference type="InParanoid" id="A0A0H2RHQ7"/>
<dbReference type="Proteomes" id="UP000053477">
    <property type="component" value="Unassembled WGS sequence"/>
</dbReference>
<evidence type="ECO:0000313" key="1">
    <source>
        <dbReference type="EMBL" id="KLO11435.1"/>
    </source>
</evidence>
<protein>
    <submittedName>
        <fullName evidence="1">Uncharacterized protein</fullName>
    </submittedName>
</protein>
<name>A0A0H2RHQ7_9AGAM</name>
<accession>A0A0H2RHQ7</accession>